<evidence type="ECO:0000256" key="1">
    <source>
        <dbReference type="ARBA" id="ARBA00000085"/>
    </source>
</evidence>
<dbReference type="Gene3D" id="1.10.287.130">
    <property type="match status" value="1"/>
</dbReference>
<dbReference type="EMBL" id="NMPM01000027">
    <property type="protein sequence ID" value="PAV26344.1"/>
    <property type="molecule type" value="Genomic_DNA"/>
</dbReference>
<comment type="catalytic activity">
    <reaction evidence="1">
        <text>ATP + protein L-histidine = ADP + protein N-phospho-L-histidine.</text>
        <dbReference type="EC" id="2.7.13.3"/>
    </reaction>
</comment>
<dbReference type="Gene3D" id="3.30.565.10">
    <property type="entry name" value="Histidine kinase-like ATPase, C-terminal domain"/>
    <property type="match status" value="1"/>
</dbReference>
<evidence type="ECO:0000313" key="9">
    <source>
        <dbReference type="Proteomes" id="UP000245887"/>
    </source>
</evidence>
<feature type="domain" description="PAS" evidence="5">
    <location>
        <begin position="102"/>
        <end position="154"/>
    </location>
</feature>
<dbReference type="NCBIfam" id="TIGR00229">
    <property type="entry name" value="sensory_box"/>
    <property type="match status" value="1"/>
</dbReference>
<dbReference type="InterPro" id="IPR004358">
    <property type="entry name" value="Sig_transdc_His_kin-like_C"/>
</dbReference>
<dbReference type="InterPro" id="IPR036097">
    <property type="entry name" value="HisK_dim/P_sf"/>
</dbReference>
<dbReference type="PANTHER" id="PTHR43065:SF42">
    <property type="entry name" value="TWO-COMPONENT SENSOR PPRA"/>
    <property type="match status" value="1"/>
</dbReference>
<dbReference type="InterPro" id="IPR005467">
    <property type="entry name" value="His_kinase_dom"/>
</dbReference>
<dbReference type="SUPFAM" id="SSF47384">
    <property type="entry name" value="Homodimeric domain of signal transducing histidine kinase"/>
    <property type="match status" value="1"/>
</dbReference>
<feature type="domain" description="PAS" evidence="5">
    <location>
        <begin position="225"/>
        <end position="266"/>
    </location>
</feature>
<dbReference type="EMBL" id="QEKQ01000008">
    <property type="protein sequence ID" value="PVY70725.1"/>
    <property type="molecule type" value="Genomic_DNA"/>
</dbReference>
<dbReference type="RefSeq" id="WP_095610612.1">
    <property type="nucleotide sequence ID" value="NZ_NMPM01000027.1"/>
</dbReference>
<dbReference type="Pfam" id="PF02518">
    <property type="entry name" value="HATPase_c"/>
    <property type="match status" value="1"/>
</dbReference>
<feature type="domain" description="Histidine kinase" evidence="4">
    <location>
        <begin position="371"/>
        <end position="590"/>
    </location>
</feature>
<dbReference type="SMART" id="SM00388">
    <property type="entry name" value="HisKA"/>
    <property type="match status" value="1"/>
</dbReference>
<gene>
    <name evidence="7" type="ORF">C8D92_10881</name>
    <name evidence="6" type="ORF">CF392_06295</name>
</gene>
<protein>
    <recommendedName>
        <fullName evidence="2">histidine kinase</fullName>
        <ecNumber evidence="2">2.7.13.3</ecNumber>
    </recommendedName>
</protein>
<dbReference type="CDD" id="cd00130">
    <property type="entry name" value="PAS"/>
    <property type="match status" value="1"/>
</dbReference>
<dbReference type="Proteomes" id="UP000245887">
    <property type="component" value="Unassembled WGS sequence"/>
</dbReference>
<dbReference type="GO" id="GO:0000155">
    <property type="term" value="F:phosphorelay sensor kinase activity"/>
    <property type="evidence" value="ECO:0007669"/>
    <property type="project" value="InterPro"/>
</dbReference>
<dbReference type="SUPFAM" id="SSF55785">
    <property type="entry name" value="PYP-like sensor domain (PAS domain)"/>
    <property type="match status" value="2"/>
</dbReference>
<dbReference type="OrthoDB" id="7052769at2"/>
<evidence type="ECO:0000313" key="7">
    <source>
        <dbReference type="EMBL" id="PVY70725.1"/>
    </source>
</evidence>
<dbReference type="PANTHER" id="PTHR43065">
    <property type="entry name" value="SENSOR HISTIDINE KINASE"/>
    <property type="match status" value="1"/>
</dbReference>
<keyword evidence="3" id="KW-0597">Phosphoprotein</keyword>
<dbReference type="InterPro" id="IPR003594">
    <property type="entry name" value="HATPase_dom"/>
</dbReference>
<evidence type="ECO:0000259" key="4">
    <source>
        <dbReference type="PROSITE" id="PS50109"/>
    </source>
</evidence>
<dbReference type="Gene3D" id="3.30.450.20">
    <property type="entry name" value="PAS domain"/>
    <property type="match status" value="2"/>
</dbReference>
<name>A0A2A2I4Y3_9GAMM</name>
<proteinExistence type="predicted"/>
<dbReference type="InterPro" id="IPR001610">
    <property type="entry name" value="PAC"/>
</dbReference>
<reference evidence="6 8" key="1">
    <citation type="submission" date="2017-07" db="EMBL/GenBank/DDBJ databases">
        <title>Tamlnaduibacter salinus (Mi-7) genome sequencing.</title>
        <authorList>
            <person name="Verma A."/>
            <person name="Krishnamurthi S."/>
        </authorList>
    </citation>
    <scope>NUCLEOTIDE SEQUENCE [LARGE SCALE GENOMIC DNA]</scope>
    <source>
        <strain evidence="6 8">Mi-7</strain>
    </source>
</reference>
<dbReference type="PRINTS" id="PR00344">
    <property type="entry name" value="BCTRLSENSOR"/>
</dbReference>
<accession>A0A2A2I4Y3</accession>
<dbReference type="SMART" id="SM00086">
    <property type="entry name" value="PAC"/>
    <property type="match status" value="1"/>
</dbReference>
<evidence type="ECO:0000256" key="3">
    <source>
        <dbReference type="ARBA" id="ARBA00022553"/>
    </source>
</evidence>
<keyword evidence="8" id="KW-1185">Reference proteome</keyword>
<reference evidence="7 9" key="2">
    <citation type="submission" date="2018-04" db="EMBL/GenBank/DDBJ databases">
        <title>Genomic Encyclopedia of Type Strains, Phase IV (KMG-IV): sequencing the most valuable type-strain genomes for metagenomic binning, comparative biology and taxonomic classification.</title>
        <authorList>
            <person name="Goeker M."/>
        </authorList>
    </citation>
    <scope>NUCLEOTIDE SEQUENCE [LARGE SCALE GENOMIC DNA]</scope>
    <source>
        <strain evidence="7 9">DSM 28688</strain>
    </source>
</reference>
<dbReference type="PROSITE" id="PS50112">
    <property type="entry name" value="PAS"/>
    <property type="match status" value="2"/>
</dbReference>
<evidence type="ECO:0000259" key="5">
    <source>
        <dbReference type="PROSITE" id="PS50112"/>
    </source>
</evidence>
<keyword evidence="6" id="KW-0808">Transferase</keyword>
<keyword evidence="6" id="KW-0418">Kinase</keyword>
<dbReference type="SUPFAM" id="SSF55874">
    <property type="entry name" value="ATPase domain of HSP90 chaperone/DNA topoisomerase II/histidine kinase"/>
    <property type="match status" value="1"/>
</dbReference>
<dbReference type="SMART" id="SM00091">
    <property type="entry name" value="PAS"/>
    <property type="match status" value="2"/>
</dbReference>
<dbReference type="PROSITE" id="PS50109">
    <property type="entry name" value="HIS_KIN"/>
    <property type="match status" value="1"/>
</dbReference>
<evidence type="ECO:0000256" key="2">
    <source>
        <dbReference type="ARBA" id="ARBA00012438"/>
    </source>
</evidence>
<dbReference type="Pfam" id="PF00512">
    <property type="entry name" value="HisKA"/>
    <property type="match status" value="1"/>
</dbReference>
<dbReference type="InterPro" id="IPR003661">
    <property type="entry name" value="HisK_dim/P_dom"/>
</dbReference>
<evidence type="ECO:0000313" key="6">
    <source>
        <dbReference type="EMBL" id="PAV26344.1"/>
    </source>
</evidence>
<dbReference type="Pfam" id="PF13426">
    <property type="entry name" value="PAS_9"/>
    <property type="match status" value="1"/>
</dbReference>
<dbReference type="AlphaFoldDB" id="A0A2A2I4Y3"/>
<dbReference type="InterPro" id="IPR000014">
    <property type="entry name" value="PAS"/>
</dbReference>
<dbReference type="SMART" id="SM00387">
    <property type="entry name" value="HATPase_c"/>
    <property type="match status" value="1"/>
</dbReference>
<dbReference type="Proteomes" id="UP000218332">
    <property type="component" value="Unassembled WGS sequence"/>
</dbReference>
<comment type="caution">
    <text evidence="6">The sequence shown here is derived from an EMBL/GenBank/DDBJ whole genome shotgun (WGS) entry which is preliminary data.</text>
</comment>
<dbReference type="InterPro" id="IPR035965">
    <property type="entry name" value="PAS-like_dom_sf"/>
</dbReference>
<dbReference type="Pfam" id="PF13188">
    <property type="entry name" value="PAS_8"/>
    <property type="match status" value="1"/>
</dbReference>
<dbReference type="InterPro" id="IPR036890">
    <property type="entry name" value="HATPase_C_sf"/>
</dbReference>
<sequence length="598" mass="66436">MTNSGLLLPHDPEPCLILTSDGRILEGNEAAGSRPEALLPVNVAALAQACIRQKRAITGVESRLETITLLWQFVPDPDRNRVIARARDVTPETVIIDEATRSNRLYRLITENTTDLISRHAPNGDFIDASPASWRLLGYSPETLRGKPLHFIIENGELTDQGDQISNQLRETGYATLTLQVTHRSGSRRWFETACRAIRETYTGAVVEIISVSRDVTARVNSAETNRRLAQVVEANTDLVLFSERSGRLTYVNPAARKALGLEERDEDDLPHLADLMDSSELDRLIANGLPEADKYGVWETESELHIIGAGRALPVSLVLLSHQPATGSPYYSLVNRDMTERALRESEQRRHQEELAHAARLATMGELASGIAHEMNQPLATIVNYANASQRYLEPPLDETRLEKVREGLQRITHHANHASEVIKRLRNFLQKGQRRVCRIALDEVIQTAVQLCRWEADKKHVTIHQALEARCPQITADPVLIEQVLLNLIRNAIDANCERWGNQSSDIHISTTPGPDGSLIVTVRDQGPGMSEEGLRNIFTPFYTSKEQGLGLGLSMSRSLVEGFGGFLDARNGPKGGLELICRFPGEQAPDEKRSS</sequence>
<dbReference type="EC" id="2.7.13.3" evidence="2"/>
<evidence type="ECO:0000313" key="8">
    <source>
        <dbReference type="Proteomes" id="UP000218332"/>
    </source>
</evidence>
<organism evidence="6 8">
    <name type="scientific">Tamilnaduibacter salinus</name>
    <dbReference type="NCBI Taxonomy" id="1484056"/>
    <lineage>
        <taxon>Bacteria</taxon>
        <taxon>Pseudomonadati</taxon>
        <taxon>Pseudomonadota</taxon>
        <taxon>Gammaproteobacteria</taxon>
        <taxon>Pseudomonadales</taxon>
        <taxon>Marinobacteraceae</taxon>
        <taxon>Tamilnaduibacter</taxon>
    </lineage>
</organism>
<dbReference type="CDD" id="cd00082">
    <property type="entry name" value="HisKA"/>
    <property type="match status" value="1"/>
</dbReference>